<dbReference type="AlphaFoldDB" id="M5RS11"/>
<comment type="caution">
    <text evidence="1">The sequence shown here is derived from an EMBL/GenBank/DDBJ whole genome shotgun (WGS) entry which is preliminary data.</text>
</comment>
<reference evidence="1 2" key="1">
    <citation type="journal article" date="2013" name="Mar. Genomics">
        <title>Expression of sulfatases in Rhodopirellula baltica and the diversity of sulfatases in the genus Rhodopirellula.</title>
        <authorList>
            <person name="Wegner C.E."/>
            <person name="Richter-Heitmann T."/>
            <person name="Klindworth A."/>
            <person name="Klockow C."/>
            <person name="Richter M."/>
            <person name="Achstetter T."/>
            <person name="Glockner F.O."/>
            <person name="Harder J."/>
        </authorList>
    </citation>
    <scope>NUCLEOTIDE SEQUENCE [LARGE SCALE GENOMIC DNA]</scope>
    <source>
        <strain evidence="1 2">SM1</strain>
    </source>
</reference>
<dbReference type="Proteomes" id="UP000011991">
    <property type="component" value="Unassembled WGS sequence"/>
</dbReference>
<organism evidence="1 2">
    <name type="scientific">Rhodopirellula maiorica SM1</name>
    <dbReference type="NCBI Taxonomy" id="1265738"/>
    <lineage>
        <taxon>Bacteria</taxon>
        <taxon>Pseudomonadati</taxon>
        <taxon>Planctomycetota</taxon>
        <taxon>Planctomycetia</taxon>
        <taxon>Pirellulales</taxon>
        <taxon>Pirellulaceae</taxon>
        <taxon>Novipirellula</taxon>
    </lineage>
</organism>
<evidence type="ECO:0000313" key="2">
    <source>
        <dbReference type="Proteomes" id="UP000011991"/>
    </source>
</evidence>
<dbReference type="EMBL" id="ANOG01000151">
    <property type="protein sequence ID" value="EMI22080.1"/>
    <property type="molecule type" value="Genomic_DNA"/>
</dbReference>
<protein>
    <submittedName>
        <fullName evidence="1">Uncharacterized protein</fullName>
    </submittedName>
</protein>
<gene>
    <name evidence="1" type="ORF">RMSM_00997</name>
</gene>
<keyword evidence="2" id="KW-1185">Reference proteome</keyword>
<sequence>MHEMAEFAEMPIKYGKLLQMREFKGEFVCRFAVGVLLESTIMQDQTQR</sequence>
<name>M5RS11_9BACT</name>
<evidence type="ECO:0000313" key="1">
    <source>
        <dbReference type="EMBL" id="EMI22080.1"/>
    </source>
</evidence>
<dbReference type="PATRIC" id="fig|1265738.3.peg.990"/>
<accession>M5RS11</accession>
<proteinExistence type="predicted"/>